<evidence type="ECO:0000256" key="2">
    <source>
        <dbReference type="SAM" id="Phobius"/>
    </source>
</evidence>
<feature type="compositionally biased region" description="Polar residues" evidence="1">
    <location>
        <begin position="155"/>
        <end position="168"/>
    </location>
</feature>
<keyword evidence="2" id="KW-0812">Transmembrane</keyword>
<protein>
    <submittedName>
        <fullName evidence="3">Gas vesicle protein</fullName>
    </submittedName>
</protein>
<sequence length="168" mass="18755">MVDVNGWFALAGALGGVAIGGVIGLVTAVLNQKWQARAAEQNSHIEQERQLRQERRETYADYWRAWNSLIRVLERSTDRTAEAVDRIAVAEAEWRHAIDPMFILCSRGVLKAGIEHLRTTEARIAAALEGRRLDGAGRSRALSRAMREDLWADRPSQTQEGPSYSASQ</sequence>
<keyword evidence="4" id="KW-1185">Reference proteome</keyword>
<accession>A0ABR9M2A9</accession>
<feature type="region of interest" description="Disordered" evidence="1">
    <location>
        <begin position="149"/>
        <end position="168"/>
    </location>
</feature>
<proteinExistence type="predicted"/>
<gene>
    <name evidence="3" type="ORF">H4W80_004993</name>
</gene>
<dbReference type="Proteomes" id="UP000633509">
    <property type="component" value="Unassembled WGS sequence"/>
</dbReference>
<keyword evidence="2" id="KW-1133">Transmembrane helix</keyword>
<feature type="transmembrane region" description="Helical" evidence="2">
    <location>
        <begin position="6"/>
        <end position="30"/>
    </location>
</feature>
<organism evidence="3 4">
    <name type="scientific">Nonomuraea angiospora</name>
    <dbReference type="NCBI Taxonomy" id="46172"/>
    <lineage>
        <taxon>Bacteria</taxon>
        <taxon>Bacillati</taxon>
        <taxon>Actinomycetota</taxon>
        <taxon>Actinomycetes</taxon>
        <taxon>Streptosporangiales</taxon>
        <taxon>Streptosporangiaceae</taxon>
        <taxon>Nonomuraea</taxon>
    </lineage>
</organism>
<dbReference type="RefSeq" id="WP_192787256.1">
    <property type="nucleotide sequence ID" value="NZ_JADBEK010000001.1"/>
</dbReference>
<keyword evidence="2" id="KW-0472">Membrane</keyword>
<evidence type="ECO:0000313" key="4">
    <source>
        <dbReference type="Proteomes" id="UP000633509"/>
    </source>
</evidence>
<evidence type="ECO:0000313" key="3">
    <source>
        <dbReference type="EMBL" id="MBE1586735.1"/>
    </source>
</evidence>
<reference evidence="3 4" key="1">
    <citation type="submission" date="2020-10" db="EMBL/GenBank/DDBJ databases">
        <title>Sequencing the genomes of 1000 actinobacteria strains.</title>
        <authorList>
            <person name="Klenk H.-P."/>
        </authorList>
    </citation>
    <scope>NUCLEOTIDE SEQUENCE [LARGE SCALE GENOMIC DNA]</scope>
    <source>
        <strain evidence="3 4">DSM 43173</strain>
    </source>
</reference>
<evidence type="ECO:0000256" key="1">
    <source>
        <dbReference type="SAM" id="MobiDB-lite"/>
    </source>
</evidence>
<name>A0ABR9M2A9_9ACTN</name>
<dbReference type="EMBL" id="JADBEK010000001">
    <property type="protein sequence ID" value="MBE1586735.1"/>
    <property type="molecule type" value="Genomic_DNA"/>
</dbReference>
<comment type="caution">
    <text evidence="3">The sequence shown here is derived from an EMBL/GenBank/DDBJ whole genome shotgun (WGS) entry which is preliminary data.</text>
</comment>